<sequence length="69" mass="8148">MDPPGGLRKGSWTEAEDNLLRKCVEKYGEGKWHQVPVRAGINRCRKSCRFRWLNYLRLVLNEDSLNQMK</sequence>
<evidence type="ECO:0000256" key="3">
    <source>
        <dbReference type="ARBA" id="ARBA00023015"/>
    </source>
</evidence>
<evidence type="ECO:0000256" key="7">
    <source>
        <dbReference type="ARBA" id="ARBA00023242"/>
    </source>
</evidence>
<dbReference type="PROSITE" id="PS50090">
    <property type="entry name" value="MYB_LIKE"/>
    <property type="match status" value="1"/>
</dbReference>
<keyword evidence="2" id="KW-0677">Repeat</keyword>
<dbReference type="AlphaFoldDB" id="A0AA41VK53"/>
<evidence type="ECO:0000256" key="2">
    <source>
        <dbReference type="ARBA" id="ARBA00022737"/>
    </source>
</evidence>
<comment type="subcellular location">
    <subcellularLocation>
        <location evidence="1">Nucleus</location>
    </subcellularLocation>
</comment>
<dbReference type="InterPro" id="IPR017930">
    <property type="entry name" value="Myb_dom"/>
</dbReference>
<dbReference type="EMBL" id="JAJJMA010238585">
    <property type="protein sequence ID" value="MCL7042723.1"/>
    <property type="molecule type" value="Genomic_DNA"/>
</dbReference>
<dbReference type="Proteomes" id="UP001177140">
    <property type="component" value="Unassembled WGS sequence"/>
</dbReference>
<evidence type="ECO:0000256" key="6">
    <source>
        <dbReference type="ARBA" id="ARBA00023163"/>
    </source>
</evidence>
<organism evidence="10 11">
    <name type="scientific">Papaver nudicaule</name>
    <name type="common">Iceland poppy</name>
    <dbReference type="NCBI Taxonomy" id="74823"/>
    <lineage>
        <taxon>Eukaryota</taxon>
        <taxon>Viridiplantae</taxon>
        <taxon>Streptophyta</taxon>
        <taxon>Embryophyta</taxon>
        <taxon>Tracheophyta</taxon>
        <taxon>Spermatophyta</taxon>
        <taxon>Magnoliopsida</taxon>
        <taxon>Ranunculales</taxon>
        <taxon>Papaveraceae</taxon>
        <taxon>Papaveroideae</taxon>
        <taxon>Papaver</taxon>
    </lineage>
</organism>
<reference evidence="10" key="1">
    <citation type="submission" date="2022-03" db="EMBL/GenBank/DDBJ databases">
        <title>A functionally conserved STORR gene fusion in Papaver species that diverged 16.8 million years ago.</title>
        <authorList>
            <person name="Catania T."/>
        </authorList>
    </citation>
    <scope>NUCLEOTIDE SEQUENCE</scope>
    <source>
        <strain evidence="10">S-191538</strain>
    </source>
</reference>
<feature type="domain" description="Myb-like" evidence="8">
    <location>
        <begin position="4"/>
        <end position="56"/>
    </location>
</feature>
<dbReference type="PROSITE" id="PS51294">
    <property type="entry name" value="HTH_MYB"/>
    <property type="match status" value="1"/>
</dbReference>
<protein>
    <submittedName>
        <fullName evidence="10">Uncharacterized protein</fullName>
    </submittedName>
</protein>
<evidence type="ECO:0000313" key="10">
    <source>
        <dbReference type="EMBL" id="MCL7042723.1"/>
    </source>
</evidence>
<evidence type="ECO:0000313" key="11">
    <source>
        <dbReference type="Proteomes" id="UP001177140"/>
    </source>
</evidence>
<dbReference type="PANTHER" id="PTHR47999">
    <property type="entry name" value="TRANSCRIPTION FACTOR MYB8-RELATED-RELATED"/>
    <property type="match status" value="1"/>
</dbReference>
<evidence type="ECO:0000256" key="5">
    <source>
        <dbReference type="ARBA" id="ARBA00023159"/>
    </source>
</evidence>
<dbReference type="GO" id="GO:0003677">
    <property type="term" value="F:DNA binding"/>
    <property type="evidence" value="ECO:0007669"/>
    <property type="project" value="UniProtKB-KW"/>
</dbReference>
<dbReference type="InterPro" id="IPR009057">
    <property type="entry name" value="Homeodomain-like_sf"/>
</dbReference>
<evidence type="ECO:0000256" key="1">
    <source>
        <dbReference type="ARBA" id="ARBA00004123"/>
    </source>
</evidence>
<dbReference type="GO" id="GO:0005634">
    <property type="term" value="C:nucleus"/>
    <property type="evidence" value="ECO:0007669"/>
    <property type="project" value="UniProtKB-SubCell"/>
</dbReference>
<name>A0AA41VK53_PAPNU</name>
<dbReference type="CDD" id="cd00167">
    <property type="entry name" value="SANT"/>
    <property type="match status" value="1"/>
</dbReference>
<keyword evidence="6" id="KW-0804">Transcription</keyword>
<dbReference type="PANTHER" id="PTHR47999:SF24">
    <property type="entry name" value="TRANSCRIPTION FACTOR MYB90"/>
    <property type="match status" value="1"/>
</dbReference>
<dbReference type="SUPFAM" id="SSF46689">
    <property type="entry name" value="Homeodomain-like"/>
    <property type="match status" value="1"/>
</dbReference>
<dbReference type="Gene3D" id="1.10.10.60">
    <property type="entry name" value="Homeodomain-like"/>
    <property type="match status" value="1"/>
</dbReference>
<evidence type="ECO:0000259" key="8">
    <source>
        <dbReference type="PROSITE" id="PS50090"/>
    </source>
</evidence>
<dbReference type="Pfam" id="PF00249">
    <property type="entry name" value="Myb_DNA-binding"/>
    <property type="match status" value="1"/>
</dbReference>
<dbReference type="InterPro" id="IPR001005">
    <property type="entry name" value="SANT/Myb"/>
</dbReference>
<evidence type="ECO:0000259" key="9">
    <source>
        <dbReference type="PROSITE" id="PS51294"/>
    </source>
</evidence>
<proteinExistence type="predicted"/>
<keyword evidence="4" id="KW-0238">DNA-binding</keyword>
<keyword evidence="11" id="KW-1185">Reference proteome</keyword>
<dbReference type="SMART" id="SM00717">
    <property type="entry name" value="SANT"/>
    <property type="match status" value="1"/>
</dbReference>
<accession>A0AA41VK53</accession>
<dbReference type="FunFam" id="1.10.10.60:FF:000218">
    <property type="entry name" value="Myb transcription factor"/>
    <property type="match status" value="1"/>
</dbReference>
<evidence type="ECO:0000256" key="4">
    <source>
        <dbReference type="ARBA" id="ARBA00023125"/>
    </source>
</evidence>
<keyword evidence="3" id="KW-0805">Transcription regulation</keyword>
<keyword evidence="5" id="KW-0010">Activator</keyword>
<keyword evidence="7" id="KW-0539">Nucleus</keyword>
<feature type="domain" description="HTH myb-type" evidence="9">
    <location>
        <begin position="7"/>
        <end position="60"/>
    </location>
</feature>
<gene>
    <name evidence="10" type="ORF">MKW94_005855</name>
</gene>
<dbReference type="InterPro" id="IPR015495">
    <property type="entry name" value="Myb_TF_plants"/>
</dbReference>
<comment type="caution">
    <text evidence="10">The sequence shown here is derived from an EMBL/GenBank/DDBJ whole genome shotgun (WGS) entry which is preliminary data.</text>
</comment>